<proteinExistence type="predicted"/>
<evidence type="ECO:0000256" key="1">
    <source>
        <dbReference type="SAM" id="MobiDB-lite"/>
    </source>
</evidence>
<dbReference type="AlphaFoldDB" id="A0A8D8B7Z9"/>
<accession>A0A8D8B7Z9</accession>
<evidence type="ECO:0000313" key="2">
    <source>
        <dbReference type="EMBL" id="CAG6470926.1"/>
    </source>
</evidence>
<reference evidence="2" key="1">
    <citation type="submission" date="2021-05" db="EMBL/GenBank/DDBJ databases">
        <authorList>
            <person name="Alioto T."/>
            <person name="Alioto T."/>
            <person name="Gomez Garrido J."/>
        </authorList>
    </citation>
    <scope>NUCLEOTIDE SEQUENCE</scope>
</reference>
<organism evidence="2">
    <name type="scientific">Culex pipiens</name>
    <name type="common">House mosquito</name>
    <dbReference type="NCBI Taxonomy" id="7175"/>
    <lineage>
        <taxon>Eukaryota</taxon>
        <taxon>Metazoa</taxon>
        <taxon>Ecdysozoa</taxon>
        <taxon>Arthropoda</taxon>
        <taxon>Hexapoda</taxon>
        <taxon>Insecta</taxon>
        <taxon>Pterygota</taxon>
        <taxon>Neoptera</taxon>
        <taxon>Endopterygota</taxon>
        <taxon>Diptera</taxon>
        <taxon>Nematocera</taxon>
        <taxon>Culicoidea</taxon>
        <taxon>Culicidae</taxon>
        <taxon>Culicinae</taxon>
        <taxon>Culicini</taxon>
        <taxon>Culex</taxon>
        <taxon>Culex</taxon>
    </lineage>
</organism>
<feature type="region of interest" description="Disordered" evidence="1">
    <location>
        <begin position="44"/>
        <end position="63"/>
    </location>
</feature>
<sequence>MPMLHAVVFGKIGSKFPRYFIRNRLKYKESTSSEHVTNYADQKVHRSAGALGPSSGQSLDKPWQRRWPGCGQDMAMNTGSRFRQLRFVWVLIPSRLPTRFASRWPKKCDKFSEKC</sequence>
<name>A0A8D8B7Z9_CULPI</name>
<protein>
    <submittedName>
        <fullName evidence="2">(northern house mosquito) hypothetical protein</fullName>
    </submittedName>
</protein>
<dbReference type="EMBL" id="HBUE01066599">
    <property type="protein sequence ID" value="CAG6470926.1"/>
    <property type="molecule type" value="Transcribed_RNA"/>
</dbReference>